<dbReference type="SUPFAM" id="SSF49313">
    <property type="entry name" value="Cadherin-like"/>
    <property type="match status" value="1"/>
</dbReference>
<name>A0A5C5VQ87_9BACT</name>
<dbReference type="InterPro" id="IPR013783">
    <property type="entry name" value="Ig-like_fold"/>
</dbReference>
<sequence length="691" mass="71243">MFLRTLLFGARPARRRPYRTRTFFGRRPVHEMLEARRVLSAAGFAGNDCAPELDLSAIVALSPVAIEGQAFTLNLQDPDGNPATNDGATLIDLDVNGNPTGDRLRWLADPDTGVDFPSGATLTTDGVFQWTPPSVSEPTQFVVTILGIDRGVPALADAAQFTLTVLPGIDLVDPDVDVPAEDFEVNVGDQVAFTARTTETFPAGEVQYSIASATVGGTPVTLPAGTLNPTTGAFDWTPDASVIPAGQRTAEVVITLTAAFSDAGLGGSVGDSESFTVTVHEINQFPNLASIADLGAAIGVEQVIAITATDPNALDTLEYYLDDSSPDNATITKLTNGSAEIRWTPTAADFAAATDGRVPFRVIVVDDGFLPLSDTEDFTVGEVNSAPTIDAITPKTVAVGTTLQVNVTFGDPNSGQSLTASLSPGAPDGVQIISTGANSAQVRWAPTDAQAGTSTIGVTVTDNGVPMLDASTTFDVFVRSLPVLATISDQSATVGRQLSFGVSATDTNVGEELTFSLDAASLAAGVAVAQTAGERTAGITWTPAAGDIAGRSVTVTVTDATGLADSQTINIAVAEADPPSVLTAPSGTLTEAFTSIAVLFDEPMGSSAFNVNNYGLEVIGGPNDGQMILLLSASQVDSTTVVLAISGGQLPNGTYRLTLDNTDPDGIADVDGDLLVGQRAFAFMVEITPVL</sequence>
<dbReference type="EMBL" id="SJPH01000010">
    <property type="protein sequence ID" value="TWT40798.1"/>
    <property type="molecule type" value="Genomic_DNA"/>
</dbReference>
<dbReference type="Proteomes" id="UP000318995">
    <property type="component" value="Unassembled WGS sequence"/>
</dbReference>
<dbReference type="GO" id="GO:0005509">
    <property type="term" value="F:calcium ion binding"/>
    <property type="evidence" value="ECO:0007669"/>
    <property type="project" value="InterPro"/>
</dbReference>
<dbReference type="GO" id="GO:0016020">
    <property type="term" value="C:membrane"/>
    <property type="evidence" value="ECO:0007669"/>
    <property type="project" value="InterPro"/>
</dbReference>
<dbReference type="Gene3D" id="2.60.40.10">
    <property type="entry name" value="Immunoglobulins"/>
    <property type="match status" value="2"/>
</dbReference>
<keyword evidence="2" id="KW-1185">Reference proteome</keyword>
<accession>A0A5C5VQ87</accession>
<dbReference type="RefSeq" id="WP_146575407.1">
    <property type="nucleotide sequence ID" value="NZ_SJPH01000010.1"/>
</dbReference>
<dbReference type="OrthoDB" id="254354at2"/>
<evidence type="ECO:0000313" key="1">
    <source>
        <dbReference type="EMBL" id="TWT40798.1"/>
    </source>
</evidence>
<proteinExistence type="predicted"/>
<dbReference type="InterPro" id="IPR015919">
    <property type="entry name" value="Cadherin-like_sf"/>
</dbReference>
<gene>
    <name evidence="1" type="ORF">Pla111_32160</name>
</gene>
<comment type="caution">
    <text evidence="1">The sequence shown here is derived from an EMBL/GenBank/DDBJ whole genome shotgun (WGS) entry which is preliminary data.</text>
</comment>
<dbReference type="Pfam" id="PF05345">
    <property type="entry name" value="He_PIG"/>
    <property type="match status" value="1"/>
</dbReference>
<organism evidence="1 2">
    <name type="scientific">Botrimarina hoheduenensis</name>
    <dbReference type="NCBI Taxonomy" id="2528000"/>
    <lineage>
        <taxon>Bacteria</taxon>
        <taxon>Pseudomonadati</taxon>
        <taxon>Planctomycetota</taxon>
        <taxon>Planctomycetia</taxon>
        <taxon>Pirellulales</taxon>
        <taxon>Lacipirellulaceae</taxon>
        <taxon>Botrimarina</taxon>
    </lineage>
</organism>
<reference evidence="1 2" key="1">
    <citation type="submission" date="2019-02" db="EMBL/GenBank/DDBJ databases">
        <title>Deep-cultivation of Planctomycetes and their phenomic and genomic characterization uncovers novel biology.</title>
        <authorList>
            <person name="Wiegand S."/>
            <person name="Jogler M."/>
            <person name="Boedeker C."/>
            <person name="Pinto D."/>
            <person name="Vollmers J."/>
            <person name="Rivas-Marin E."/>
            <person name="Kohn T."/>
            <person name="Peeters S.H."/>
            <person name="Heuer A."/>
            <person name="Rast P."/>
            <person name="Oberbeckmann S."/>
            <person name="Bunk B."/>
            <person name="Jeske O."/>
            <person name="Meyerdierks A."/>
            <person name="Storesund J.E."/>
            <person name="Kallscheuer N."/>
            <person name="Luecker S."/>
            <person name="Lage O.M."/>
            <person name="Pohl T."/>
            <person name="Merkel B.J."/>
            <person name="Hornburger P."/>
            <person name="Mueller R.-W."/>
            <person name="Bruemmer F."/>
            <person name="Labrenz M."/>
            <person name="Spormann A.M."/>
            <person name="Op Den Camp H."/>
            <person name="Overmann J."/>
            <person name="Amann R."/>
            <person name="Jetten M.S.M."/>
            <person name="Mascher T."/>
            <person name="Medema M.H."/>
            <person name="Devos D.P."/>
            <person name="Kaster A.-K."/>
            <person name="Ovreas L."/>
            <person name="Rohde M."/>
            <person name="Galperin M.Y."/>
            <person name="Jogler C."/>
        </authorList>
    </citation>
    <scope>NUCLEOTIDE SEQUENCE [LARGE SCALE GENOMIC DNA]</scope>
    <source>
        <strain evidence="1 2">Pla111</strain>
    </source>
</reference>
<evidence type="ECO:0000313" key="2">
    <source>
        <dbReference type="Proteomes" id="UP000318995"/>
    </source>
</evidence>
<dbReference type="AlphaFoldDB" id="A0A5C5VQ87"/>
<protein>
    <submittedName>
        <fullName evidence="1">Uncharacterized protein</fullName>
    </submittedName>
</protein>